<dbReference type="EMBL" id="BMKF01000001">
    <property type="protein sequence ID" value="GGB60910.1"/>
    <property type="molecule type" value="Genomic_DNA"/>
</dbReference>
<dbReference type="InterPro" id="IPR036188">
    <property type="entry name" value="FAD/NAD-bd_sf"/>
</dbReference>
<keyword evidence="1" id="KW-0560">Oxidoreductase</keyword>
<sequence>MIAPAYEMYLHGGETGSALNELSFESARLWESFAPAVRQVSGMPVGYSNAPTLAVAQSSEQRAGLRALQAALREIGHTAYWIDRERAISRLGLSARVDAVLELTSDHQVDNRRLLTALRTGLRNLGGAVVSHHIGSLEDASRLGGSAPFDAIIWARGCHERGVTRHVKGQALALHPVEGMPAEVVRFGSGYIVPKPDRIIIGATSEATYSHPGVDAAAIEALFRSACNIVPGLRTARRLESWSGLRPGSVDAAPIIGQHSDREFVATAHYRNGILLAPATAQRIADMVEGKPSSPRAESFSPDRPAIATV</sequence>
<name>A0ABQ1J5Z5_9PROT</name>
<organism evidence="4 5">
    <name type="scientific">Henriciella pelagia</name>
    <dbReference type="NCBI Taxonomy" id="1977912"/>
    <lineage>
        <taxon>Bacteria</taxon>
        <taxon>Pseudomonadati</taxon>
        <taxon>Pseudomonadota</taxon>
        <taxon>Alphaproteobacteria</taxon>
        <taxon>Hyphomonadales</taxon>
        <taxon>Hyphomonadaceae</taxon>
        <taxon>Henriciella</taxon>
    </lineage>
</organism>
<evidence type="ECO:0000313" key="5">
    <source>
        <dbReference type="Proteomes" id="UP000628854"/>
    </source>
</evidence>
<reference evidence="5" key="1">
    <citation type="journal article" date="2019" name="Int. J. Syst. Evol. Microbiol.">
        <title>The Global Catalogue of Microorganisms (GCM) 10K type strain sequencing project: providing services to taxonomists for standard genome sequencing and annotation.</title>
        <authorList>
            <consortium name="The Broad Institute Genomics Platform"/>
            <consortium name="The Broad Institute Genome Sequencing Center for Infectious Disease"/>
            <person name="Wu L."/>
            <person name="Ma J."/>
        </authorList>
    </citation>
    <scope>NUCLEOTIDE SEQUENCE [LARGE SCALE GENOMIC DNA]</scope>
    <source>
        <strain evidence="5">CGMCC 1.15928</strain>
    </source>
</reference>
<dbReference type="SUPFAM" id="SSF51971">
    <property type="entry name" value="Nucleotide-binding domain"/>
    <property type="match status" value="1"/>
</dbReference>
<dbReference type="Gene3D" id="3.50.50.60">
    <property type="entry name" value="FAD/NAD(P)-binding domain"/>
    <property type="match status" value="1"/>
</dbReference>
<keyword evidence="5" id="KW-1185">Reference proteome</keyword>
<evidence type="ECO:0000259" key="3">
    <source>
        <dbReference type="Pfam" id="PF01266"/>
    </source>
</evidence>
<evidence type="ECO:0000256" key="2">
    <source>
        <dbReference type="SAM" id="MobiDB-lite"/>
    </source>
</evidence>
<feature type="region of interest" description="Disordered" evidence="2">
    <location>
        <begin position="289"/>
        <end position="310"/>
    </location>
</feature>
<gene>
    <name evidence="4" type="primary">thiO</name>
    <name evidence="4" type="ORF">GCM10011503_06800</name>
</gene>
<proteinExistence type="predicted"/>
<comment type="caution">
    <text evidence="4">The sequence shown here is derived from an EMBL/GenBank/DDBJ whole genome shotgun (WGS) entry which is preliminary data.</text>
</comment>
<dbReference type="Pfam" id="PF01266">
    <property type="entry name" value="DAO"/>
    <property type="match status" value="1"/>
</dbReference>
<dbReference type="PANTHER" id="PTHR13847:SF289">
    <property type="entry name" value="GLYCINE OXIDASE"/>
    <property type="match status" value="1"/>
</dbReference>
<dbReference type="Proteomes" id="UP000628854">
    <property type="component" value="Unassembled WGS sequence"/>
</dbReference>
<accession>A0ABQ1J5Z5</accession>
<evidence type="ECO:0000313" key="4">
    <source>
        <dbReference type="EMBL" id="GGB60910.1"/>
    </source>
</evidence>
<dbReference type="Gene3D" id="3.30.9.10">
    <property type="entry name" value="D-Amino Acid Oxidase, subunit A, domain 2"/>
    <property type="match status" value="1"/>
</dbReference>
<dbReference type="InterPro" id="IPR006076">
    <property type="entry name" value="FAD-dep_OxRdtase"/>
</dbReference>
<dbReference type="PANTHER" id="PTHR13847">
    <property type="entry name" value="SARCOSINE DEHYDROGENASE-RELATED"/>
    <property type="match status" value="1"/>
</dbReference>
<protein>
    <submittedName>
        <fullName evidence="4">Glycine oxidase ThiO</fullName>
    </submittedName>
</protein>
<feature type="domain" description="FAD dependent oxidoreductase" evidence="3">
    <location>
        <begin position="11"/>
        <end position="287"/>
    </location>
</feature>
<evidence type="ECO:0000256" key="1">
    <source>
        <dbReference type="ARBA" id="ARBA00023002"/>
    </source>
</evidence>